<proteinExistence type="predicted"/>
<dbReference type="InterPro" id="IPR038020">
    <property type="entry name" value="MbtH-like_sf"/>
</dbReference>
<organism evidence="2 3">
    <name type="scientific">Nitrosomonas communis</name>
    <dbReference type="NCBI Taxonomy" id="44574"/>
    <lineage>
        <taxon>Bacteria</taxon>
        <taxon>Pseudomonadati</taxon>
        <taxon>Pseudomonadota</taxon>
        <taxon>Betaproteobacteria</taxon>
        <taxon>Nitrosomonadales</taxon>
        <taxon>Nitrosomonadaceae</taxon>
        <taxon>Nitrosomonas</taxon>
    </lineage>
</organism>
<accession>A0A1I4L1K0</accession>
<keyword evidence="3" id="KW-1185">Reference proteome</keyword>
<reference evidence="3" key="1">
    <citation type="submission" date="2016-10" db="EMBL/GenBank/DDBJ databases">
        <authorList>
            <person name="Varghese N."/>
            <person name="Submissions S."/>
        </authorList>
    </citation>
    <scope>NUCLEOTIDE SEQUENCE [LARGE SCALE GENOMIC DNA]</scope>
    <source>
        <strain evidence="3">Nm44</strain>
    </source>
</reference>
<evidence type="ECO:0000259" key="1">
    <source>
        <dbReference type="SMART" id="SM00923"/>
    </source>
</evidence>
<dbReference type="PANTHER" id="PTHR38444:SF1">
    <property type="entry name" value="ENTEROBACTIN BIOSYNTHESIS PROTEIN YBDZ"/>
    <property type="match status" value="1"/>
</dbReference>
<dbReference type="GO" id="GO:0005829">
    <property type="term" value="C:cytosol"/>
    <property type="evidence" value="ECO:0007669"/>
    <property type="project" value="TreeGrafter"/>
</dbReference>
<dbReference type="Proteomes" id="UP000183287">
    <property type="component" value="Unassembled WGS sequence"/>
</dbReference>
<dbReference type="InterPro" id="IPR037407">
    <property type="entry name" value="MLP_fam"/>
</dbReference>
<dbReference type="EMBL" id="FOUB01000005">
    <property type="protein sequence ID" value="SFL84736.1"/>
    <property type="molecule type" value="Genomic_DNA"/>
</dbReference>
<dbReference type="Gene3D" id="3.90.820.10">
    <property type="entry name" value="Structural Genomics, Unknown Function 30-nov-00 1gh9 Mol_id"/>
    <property type="match status" value="1"/>
</dbReference>
<gene>
    <name evidence="2" type="ORF">SAMN05421863_1005105</name>
</gene>
<dbReference type="GO" id="GO:0019290">
    <property type="term" value="P:siderophore biosynthetic process"/>
    <property type="evidence" value="ECO:0007669"/>
    <property type="project" value="TreeGrafter"/>
</dbReference>
<name>A0A1I4L1K0_9PROT</name>
<dbReference type="PANTHER" id="PTHR38444">
    <property type="entry name" value="ENTEROBACTIN BIOSYNTHESIS PROTEIN YBDZ"/>
    <property type="match status" value="1"/>
</dbReference>
<dbReference type="SUPFAM" id="SSF160582">
    <property type="entry name" value="MbtH-like"/>
    <property type="match status" value="1"/>
</dbReference>
<dbReference type="Pfam" id="PF03621">
    <property type="entry name" value="MbtH"/>
    <property type="match status" value="1"/>
</dbReference>
<protein>
    <submittedName>
        <fullName evidence="2">MbtH protein</fullName>
    </submittedName>
</protein>
<evidence type="ECO:0000313" key="3">
    <source>
        <dbReference type="Proteomes" id="UP000183287"/>
    </source>
</evidence>
<feature type="domain" description="MbtH-like" evidence="1">
    <location>
        <begin position="16"/>
        <end position="64"/>
    </location>
</feature>
<sequence>MAFNFSKNFMNKLENEHFNDDLYEVVVNHEQQYSIWPNDREIPLGWHKVGQSGGKQKCLEYIASVWEDMRPLSLRRKMEKESLS</sequence>
<evidence type="ECO:0000313" key="2">
    <source>
        <dbReference type="EMBL" id="SFL84736.1"/>
    </source>
</evidence>
<dbReference type="AlphaFoldDB" id="A0A1I4L1K0"/>
<dbReference type="InterPro" id="IPR005153">
    <property type="entry name" value="MbtH-like_dom"/>
</dbReference>
<dbReference type="SMART" id="SM00923">
    <property type="entry name" value="MbtH"/>
    <property type="match status" value="1"/>
</dbReference>